<accession>A0ACD5HQS8</accession>
<reference evidence="1 2" key="1">
    <citation type="journal article" date="2019" name="Int. J. Syst. Evol. Microbiol.">
        <title>Acidithiobacillus sulfuriphilus sp. nov.: an extremely acidophilic sulfur-oxidizing chemolithotroph isolated from a neutral pH environment.</title>
        <authorList>
            <person name="Falagan C."/>
            <person name="Moya-Beltran A."/>
            <person name="Castro M."/>
            <person name="Quatrini R."/>
            <person name="Johnson D.B."/>
        </authorList>
    </citation>
    <scope>NUCLEOTIDE SEQUENCE [LARGE SCALE GENOMIC DNA]</scope>
    <source>
        <strain evidence="1 2">CJ-2</strain>
    </source>
</reference>
<evidence type="ECO:0000313" key="2">
    <source>
        <dbReference type="Proteomes" id="UP000271650"/>
    </source>
</evidence>
<dbReference type="Proteomes" id="UP000271650">
    <property type="component" value="Chromosome"/>
</dbReference>
<gene>
    <name evidence="1" type="ORF">EC580_003470</name>
</gene>
<organism evidence="1 2">
    <name type="scientific">Acidithiobacillus sulfuriphilus</name>
    <dbReference type="NCBI Taxonomy" id="1867749"/>
    <lineage>
        <taxon>Bacteria</taxon>
        <taxon>Pseudomonadati</taxon>
        <taxon>Pseudomonadota</taxon>
        <taxon>Acidithiobacillia</taxon>
        <taxon>Acidithiobacillales</taxon>
        <taxon>Acidithiobacillaceae</taxon>
        <taxon>Acidithiobacillus</taxon>
    </lineage>
</organism>
<protein>
    <submittedName>
        <fullName evidence="1">Uncharacterized protein</fullName>
    </submittedName>
</protein>
<evidence type="ECO:0000313" key="1">
    <source>
        <dbReference type="EMBL" id="XRI77749.1"/>
    </source>
</evidence>
<sequence>MAAAVSPRRTPIFDHDEAIMQDVIAPHPAVTYRSAVRAGWQILRQHFPAILGPVLLWGLAILGGFLVLGIAMGRNPANADLWRFPLYLWANVLMMGLFRLFGAVHAGQPWRWQQVFWGLPRADAWTLALIPAALSALLVALSGFPQPGAAPLTLGQIHWPDLIAILVLSYLVTTLFQYAFARYAHYEDSPKIAIRQALRIFGDRFVWLWFPLVLGLAVMLVLLTVLIITSLLFGLAMMALHGFLGADAAKAVFMMTVSLVILATMLPCIPILYGAIVVAAGALGPKGSPEPMTRP</sequence>
<keyword evidence="2" id="KW-1185">Reference proteome</keyword>
<proteinExistence type="predicted"/>
<name>A0ACD5HQS8_9PROT</name>
<dbReference type="EMBL" id="CP127527">
    <property type="protein sequence ID" value="XRI77749.1"/>
    <property type="molecule type" value="Genomic_DNA"/>
</dbReference>